<comment type="caution">
    <text evidence="2">The sequence shown here is derived from an EMBL/GenBank/DDBJ whole genome shotgun (WGS) entry which is preliminary data.</text>
</comment>
<dbReference type="EC" id="3.1.3.48" evidence="2"/>
<dbReference type="EMBL" id="VSSQ01035980">
    <property type="protein sequence ID" value="MPM88355.1"/>
    <property type="molecule type" value="Genomic_DNA"/>
</dbReference>
<dbReference type="PANTHER" id="PTHR39181">
    <property type="entry name" value="TYROSINE-PROTEIN PHOSPHATASE YWQE"/>
    <property type="match status" value="1"/>
</dbReference>
<evidence type="ECO:0000256" key="1">
    <source>
        <dbReference type="ARBA" id="ARBA00022801"/>
    </source>
</evidence>
<dbReference type="PANTHER" id="PTHR39181:SF1">
    <property type="entry name" value="TYROSINE-PROTEIN PHOSPHATASE YWQE"/>
    <property type="match status" value="1"/>
</dbReference>
<proteinExistence type="predicted"/>
<gene>
    <name evidence="2" type="primary">cpsB_3</name>
    <name evidence="2" type="ORF">SDC9_135457</name>
</gene>
<dbReference type="AlphaFoldDB" id="A0A645DGL2"/>
<dbReference type="InterPro" id="IPR016195">
    <property type="entry name" value="Pol/histidinol_Pase-like"/>
</dbReference>
<dbReference type="Gene3D" id="3.20.20.140">
    <property type="entry name" value="Metal-dependent hydrolases"/>
    <property type="match status" value="1"/>
</dbReference>
<evidence type="ECO:0000313" key="2">
    <source>
        <dbReference type="EMBL" id="MPM88355.1"/>
    </source>
</evidence>
<protein>
    <submittedName>
        <fullName evidence="2">Tyrosine-protein phosphatase CpsB</fullName>
        <ecNumber evidence="2">3.1.3.48</ecNumber>
    </submittedName>
</protein>
<name>A0A645DGL2_9ZZZZ</name>
<dbReference type="SUPFAM" id="SSF89550">
    <property type="entry name" value="PHP domain-like"/>
    <property type="match status" value="1"/>
</dbReference>
<dbReference type="InterPro" id="IPR016667">
    <property type="entry name" value="Caps_polysacc_synth_CpsB/CapC"/>
</dbReference>
<organism evidence="2">
    <name type="scientific">bioreactor metagenome</name>
    <dbReference type="NCBI Taxonomy" id="1076179"/>
    <lineage>
        <taxon>unclassified sequences</taxon>
        <taxon>metagenomes</taxon>
        <taxon>ecological metagenomes</taxon>
    </lineage>
</organism>
<sequence>MGVSDLHCHLLPEIDDGYVSVEQFSRMLNLYAESGITTIAFTPHIYNPYVTTDVAKLRSTYQWAKELASSLGLVTYLGSELYVGEQDELKSLPIAARYALVEFGLSLPPPRLFERLSGLQKQSLTPILAHVERYRWLDPKSPLLVQLKQMGCLLQSNVEAVENGDALPYLRHDLIDIIATDNHGDETLPVRLVQTLSDWPQVAQRMENLW</sequence>
<dbReference type="Pfam" id="PF19567">
    <property type="entry name" value="CpsB_CapC"/>
    <property type="match status" value="1"/>
</dbReference>
<reference evidence="2" key="1">
    <citation type="submission" date="2019-08" db="EMBL/GenBank/DDBJ databases">
        <authorList>
            <person name="Kucharzyk K."/>
            <person name="Murdoch R.W."/>
            <person name="Higgins S."/>
            <person name="Loffler F."/>
        </authorList>
    </citation>
    <scope>NUCLEOTIDE SEQUENCE</scope>
</reference>
<keyword evidence="1 2" id="KW-0378">Hydrolase</keyword>
<dbReference type="GO" id="GO:0004725">
    <property type="term" value="F:protein tyrosine phosphatase activity"/>
    <property type="evidence" value="ECO:0007669"/>
    <property type="project" value="UniProtKB-EC"/>
</dbReference>
<accession>A0A645DGL2</accession>
<dbReference type="GO" id="GO:0030145">
    <property type="term" value="F:manganese ion binding"/>
    <property type="evidence" value="ECO:0007669"/>
    <property type="project" value="InterPro"/>
</dbReference>